<dbReference type="Proteomes" id="UP000023464">
    <property type="component" value="Unassembled WGS sequence"/>
</dbReference>
<proteinExistence type="predicted"/>
<dbReference type="EMBL" id="JFGV01000033">
    <property type="protein sequence ID" value="EYU15058.1"/>
    <property type="molecule type" value="Genomic_DNA"/>
</dbReference>
<feature type="transmembrane region" description="Helical" evidence="1">
    <location>
        <begin position="144"/>
        <end position="162"/>
    </location>
</feature>
<name>A0A022PJE8_9GAMM</name>
<gene>
    <name evidence="2" type="ORF">BA1DRAFT_02423</name>
</gene>
<organism evidence="2 3">
    <name type="scientific">Photorhabdus aegyptia</name>
    <dbReference type="NCBI Taxonomy" id="2805098"/>
    <lineage>
        <taxon>Bacteria</taxon>
        <taxon>Pseudomonadati</taxon>
        <taxon>Pseudomonadota</taxon>
        <taxon>Gammaproteobacteria</taxon>
        <taxon>Enterobacterales</taxon>
        <taxon>Morganellaceae</taxon>
        <taxon>Photorhabdus</taxon>
    </lineage>
</organism>
<dbReference type="PANTHER" id="PTHR36833:SF2">
    <property type="entry name" value="SLR0610 PROTEIN"/>
    <property type="match status" value="1"/>
</dbReference>
<keyword evidence="1" id="KW-0472">Membrane</keyword>
<accession>A0A022PJE8</accession>
<sequence>MRYCLLLLVLIRNSFVLELEFRLNALVNLINSSLACLLALLVLTGFFGQVSQVGGWNFNQMVALLGVTLIVESLIDSWLFPSIHSLSEYIRRGDLDFMLIRPVDHQFFITFHRFNVWDGANFVVGYIVVLVAMHQQDALIFSNFMQFNLALLLGACIFYSLFMCSNLIAFWFTKVSDVWIICYSLMDMGRFPVSAYPGAMRFVLSFILPIVFVSNIPAQAALGMLNFGTLAMAFMYALGTLFFTRYLWLKALSRYSSASS</sequence>
<feature type="transmembrane region" description="Helical" evidence="1">
    <location>
        <begin position="62"/>
        <end position="80"/>
    </location>
</feature>
<dbReference type="AlphaFoldDB" id="A0A022PJE8"/>
<feature type="transmembrane region" description="Helical" evidence="1">
    <location>
        <begin position="114"/>
        <end position="132"/>
    </location>
</feature>
<feature type="transmembrane region" description="Helical" evidence="1">
    <location>
        <begin position="26"/>
        <end position="50"/>
    </location>
</feature>
<protein>
    <submittedName>
        <fullName evidence="2">ABC-type uncharacterized transport system, permease component</fullName>
    </submittedName>
</protein>
<dbReference type="PATRIC" id="fig|1393736.3.peg.2470"/>
<reference evidence="2 3" key="1">
    <citation type="submission" date="2014-03" db="EMBL/GenBank/DDBJ databases">
        <title>Draft Genome of Photorhabdus luminescens BA1, an Egyptian Isolate.</title>
        <authorList>
            <person name="Ghazal S."/>
            <person name="Hurst S.G.IV."/>
            <person name="Morris K."/>
            <person name="Thomas K."/>
            <person name="Tisa L.S."/>
        </authorList>
    </citation>
    <scope>NUCLEOTIDE SEQUENCE [LARGE SCALE GENOMIC DNA]</scope>
    <source>
        <strain evidence="2 3">BA1</strain>
    </source>
</reference>
<keyword evidence="1" id="KW-0812">Transmembrane</keyword>
<feature type="transmembrane region" description="Helical" evidence="1">
    <location>
        <begin position="198"/>
        <end position="218"/>
    </location>
</feature>
<comment type="caution">
    <text evidence="2">The sequence shown here is derived from an EMBL/GenBank/DDBJ whole genome shotgun (WGS) entry which is preliminary data.</text>
</comment>
<evidence type="ECO:0000256" key="1">
    <source>
        <dbReference type="SAM" id="Phobius"/>
    </source>
</evidence>
<evidence type="ECO:0000313" key="3">
    <source>
        <dbReference type="Proteomes" id="UP000023464"/>
    </source>
</evidence>
<dbReference type="PANTHER" id="PTHR36833">
    <property type="entry name" value="SLR0610 PROTEIN-RELATED"/>
    <property type="match status" value="1"/>
</dbReference>
<keyword evidence="3" id="KW-1185">Reference proteome</keyword>
<dbReference type="InterPro" id="IPR010390">
    <property type="entry name" value="ABC-2_transporter-like"/>
</dbReference>
<dbReference type="Pfam" id="PF06182">
    <property type="entry name" value="ABC2_membrane_6"/>
    <property type="match status" value="1"/>
</dbReference>
<feature type="transmembrane region" description="Helical" evidence="1">
    <location>
        <begin position="224"/>
        <end position="248"/>
    </location>
</feature>
<evidence type="ECO:0000313" key="2">
    <source>
        <dbReference type="EMBL" id="EYU15058.1"/>
    </source>
</evidence>
<keyword evidence="1" id="KW-1133">Transmembrane helix</keyword>